<dbReference type="InterPro" id="IPR039424">
    <property type="entry name" value="SBP_5"/>
</dbReference>
<keyword evidence="4" id="KW-0732">Signal</keyword>
<comment type="subcellular location">
    <subcellularLocation>
        <location evidence="1">Cell envelope</location>
    </subcellularLocation>
</comment>
<organism evidence="6 7">
    <name type="scientific">Sulfobacillus thermotolerans</name>
    <dbReference type="NCBI Taxonomy" id="338644"/>
    <lineage>
        <taxon>Bacteria</taxon>
        <taxon>Bacillati</taxon>
        <taxon>Bacillota</taxon>
        <taxon>Clostridia</taxon>
        <taxon>Eubacteriales</taxon>
        <taxon>Clostridiales Family XVII. Incertae Sedis</taxon>
        <taxon>Sulfobacillus</taxon>
    </lineage>
</organism>
<keyword evidence="3" id="KW-0813">Transport</keyword>
<dbReference type="SUPFAM" id="SSF53850">
    <property type="entry name" value="Periplasmic binding protein-like II"/>
    <property type="match status" value="1"/>
</dbReference>
<sequence length="565" mass="62115">MLLAGCGTTTTTSPSSAVSKPQYGGTVVMALSADSNITWYFPLMNGLQDSLYNGWVQSFMYKGLLTYNNNGSINYSRSIVSSIKPNANGTQFVVTMNPKYKWSNGHPVTAQDVVFTWNLIKAASAPNAPAPWPYVGAGSGGIPSQVQSVVADSSHQFTVTLNKPANQEWFIYNGLDQMTPLPQSVFDKYPNNMTQELKFLGTIATEPTAPEYQVVDGPFKLQQAVSSQKWVFVPNPSYGGHKPYLSKFILQYETSSDAEFAALKTGAIQAGYLPNSLWGSRSALANNYNLAVINYLEYDDVLVNMNHGHKTASNNAPNGVGDIFKHLYVRQALQMGINQPAINAAAFHGNAIDETTIVPDKPPTIFYDPNLKPIYTYNPSAGKKLLEQHGWHEVNGVMTKGNEKMDFTLVYSSGAQSVVQEVTLMQEGWAKEGIKVTLKAEPFSTIVGLTNNQWEMEDYGGITWGGSYPTGEGLFGQPGQGLDSQGYSNAEMNALIAKTHQPFATQQASLQALYNFQKYVAQDLPILFVPAPPSYDENAKNLHNVVQYSNPFTQYFSPQYFWLSK</sequence>
<dbReference type="Proteomes" id="UP000325292">
    <property type="component" value="Chromosome"/>
</dbReference>
<dbReference type="InterPro" id="IPR000914">
    <property type="entry name" value="SBP_5_dom"/>
</dbReference>
<keyword evidence="7" id="KW-1185">Reference proteome</keyword>
<protein>
    <recommendedName>
        <fullName evidence="5">Solute-binding protein family 5 domain-containing protein</fullName>
    </recommendedName>
</protein>
<evidence type="ECO:0000256" key="2">
    <source>
        <dbReference type="ARBA" id="ARBA00005695"/>
    </source>
</evidence>
<accession>A0ABM6RVF3</accession>
<dbReference type="InterPro" id="IPR030678">
    <property type="entry name" value="Peptide/Ni-bd"/>
</dbReference>
<reference evidence="6 7" key="1">
    <citation type="journal article" date="2019" name="Sci. Rep.">
        <title>Sulfobacillus thermotolerans: new insights into resistance and metabolic capacities of acidophilic chemolithotrophs.</title>
        <authorList>
            <person name="Panyushkina A.E."/>
            <person name="Babenko V.V."/>
            <person name="Nikitina A.S."/>
            <person name="Selezneva O.V."/>
            <person name="Tsaplina I.A."/>
            <person name="Letarova M.A."/>
            <person name="Kostryukova E.S."/>
            <person name="Letarov A.V."/>
        </authorList>
    </citation>
    <scope>NUCLEOTIDE SEQUENCE [LARGE SCALE GENOMIC DNA]</scope>
    <source>
        <strain evidence="6 7">Kr1</strain>
    </source>
</reference>
<dbReference type="PANTHER" id="PTHR30290">
    <property type="entry name" value="PERIPLASMIC BINDING COMPONENT OF ABC TRANSPORTER"/>
    <property type="match status" value="1"/>
</dbReference>
<dbReference type="PANTHER" id="PTHR30290:SF10">
    <property type="entry name" value="PERIPLASMIC OLIGOPEPTIDE-BINDING PROTEIN-RELATED"/>
    <property type="match status" value="1"/>
</dbReference>
<dbReference type="Gene3D" id="3.40.190.10">
    <property type="entry name" value="Periplasmic binding protein-like II"/>
    <property type="match status" value="1"/>
</dbReference>
<evidence type="ECO:0000256" key="4">
    <source>
        <dbReference type="ARBA" id="ARBA00022729"/>
    </source>
</evidence>
<dbReference type="Pfam" id="PF00496">
    <property type="entry name" value="SBP_bac_5"/>
    <property type="match status" value="1"/>
</dbReference>
<evidence type="ECO:0000256" key="1">
    <source>
        <dbReference type="ARBA" id="ARBA00004196"/>
    </source>
</evidence>
<evidence type="ECO:0000313" key="7">
    <source>
        <dbReference type="Proteomes" id="UP000325292"/>
    </source>
</evidence>
<dbReference type="Gene3D" id="3.10.105.10">
    <property type="entry name" value="Dipeptide-binding Protein, Domain 3"/>
    <property type="match status" value="1"/>
</dbReference>
<dbReference type="PIRSF" id="PIRSF002741">
    <property type="entry name" value="MppA"/>
    <property type="match status" value="1"/>
</dbReference>
<evidence type="ECO:0000256" key="3">
    <source>
        <dbReference type="ARBA" id="ARBA00022448"/>
    </source>
</evidence>
<feature type="domain" description="Solute-binding protein family 5" evidence="5">
    <location>
        <begin position="80"/>
        <end position="473"/>
    </location>
</feature>
<dbReference type="CDD" id="cd08513">
    <property type="entry name" value="PBP2_thermophilic_Hb8_like"/>
    <property type="match status" value="1"/>
</dbReference>
<dbReference type="EMBL" id="CP019454">
    <property type="protein sequence ID" value="AUW95450.1"/>
    <property type="molecule type" value="Genomic_DNA"/>
</dbReference>
<evidence type="ECO:0000313" key="6">
    <source>
        <dbReference type="EMBL" id="AUW95450.1"/>
    </source>
</evidence>
<gene>
    <name evidence="6" type="ORF">BXT84_06635</name>
</gene>
<comment type="similarity">
    <text evidence="2">Belongs to the bacterial solute-binding protein 5 family.</text>
</comment>
<proteinExistence type="inferred from homology"/>
<evidence type="ECO:0000259" key="5">
    <source>
        <dbReference type="Pfam" id="PF00496"/>
    </source>
</evidence>
<name>A0ABM6RVF3_9FIRM</name>